<feature type="transmembrane region" description="Helical" evidence="8">
    <location>
        <begin position="512"/>
        <end position="536"/>
    </location>
</feature>
<sequence>MASSSQLLHNQDIATKVELALGRAFPQMEVRFKDLSLTVDIITARDRGADSNGSRNADYELPTLPKHVLKTIAKVTTKKTTVQKHVLKNVCGVFKPGTLTLILGQTGSGKSALMKILSGRFPFGKRVTMAGDITYNGLPREQILERIPRYVAYVNQEDEHFPTLTVRETLEFAHECCGAGLSEYTERNLSRATCEENEATIHAAENARCGPDVVMKTLGLTTCEHTQVGNSLLRGISGGERKRLTTGEMSFGIRYATLMDEITTGLDSAAAFDIIDTERRIAKMQHKTVVISLLQPSPKIFALFDNVLLLHDGEMIYHGPRGKVLGYFESLGFCCPPERDVADFLCDLGTPQQFQYEVCRSSSDFDCPPRSSSEFATIFRESAIFQDLMSDLNSPIDSALKVDAEYHMLSAPPFHQSFVAGTWTVTKRQMRILLRNRPFLVGRAVLVTIMGLILSTVFYDLDATNVQIVVGVLFASVLFLGLGQMAMTATFLKARGIFYKQRAASFYRTSSYVLAVSASQLPLALIESAIFGSVVYWTCGFAPEAGAFFVFEIFLMLTILMFLAMFFFISSMSPSLLVAKPLAMVSLLILILFGGFVVTKEQFPDVLQWIYWINPVAWIFRAITVSQYRSSTYDVCEYGGTTYCTPTYQKKTMGEYSLSLFEIPADKSWTFWGIIYLIGTYLVFTFFAWFMLEHRRHERPEIVSLPRGVNTGENSVTVPHEMSYQEMEATEYLKVRSPMNALGRGEIALDIRPTHTSHMLAPVTVAFQDLWYSIPVPDGGKDEYIDLLKGITGYALPGTITALMGSSGAGKTTLMDVIAGRKTGGKIRGKIFLNGYEASDLAIRRCTGYCEQMDIHSEAATFREALTFSAFLRQAATVPDSHKYDTVEECLDLLDMHDIADHIIRGSSMEQHKRLTIGVELAAEPGVLFLDEPTSGLDARSAKVIMDGVRKIADTGRTILCTIHQPSSEVFYLFDRLLLLKRGGETAYFGPLGAQGHAVISYFEALPGVESIQEGYNPSTWMLEVIGAGVAGADLAHSPLKYPSDEEDGRSTVDFVEAYHQSAIKRECLDSKLEAKGIFVPTHAGDQVTYTEKRAATNWVQFKLLFQRFFTIYWRTPSYNITRFAVALFLGLIFALVYHDTEYTSYQGINSGVGMVFMGTTFNGAVGMISMLPFAFAERAAFYQERTAETYNSFWYFVCFTLVEIPYCFASAFLFTAIFYPAVGLSDVSHAVLYWVATALHILFQAYLAQFLIFEFPSIELASVVAVLFNGVWLIFLGFNPPAIDIPHAFKWLYTITPPRYSFAFLVGVVFGECPDEYMDQIRSLRATEDMSSWPIGCQTFTNAPVSLGNMPVKLYLEYVFGVKHAHLTQYFGVFLATIALFRILTAFSMRYINHQRR</sequence>
<dbReference type="CDD" id="cd03232">
    <property type="entry name" value="ABCG_PDR_domain2"/>
    <property type="match status" value="1"/>
</dbReference>
<feature type="transmembrane region" description="Helical" evidence="8">
    <location>
        <begin position="548"/>
        <end position="569"/>
    </location>
</feature>
<evidence type="ECO:0000256" key="8">
    <source>
        <dbReference type="SAM" id="Phobius"/>
    </source>
</evidence>
<feature type="domain" description="ABC transporter" evidence="9">
    <location>
        <begin position="765"/>
        <end position="1007"/>
    </location>
</feature>
<comment type="caution">
    <text evidence="10">The sequence shown here is derived from an EMBL/GenBank/DDBJ whole genome shotgun (WGS) entry which is preliminary data.</text>
</comment>
<dbReference type="SUPFAM" id="SSF52540">
    <property type="entry name" value="P-loop containing nucleoside triphosphate hydrolases"/>
    <property type="match status" value="2"/>
</dbReference>
<evidence type="ECO:0000256" key="5">
    <source>
        <dbReference type="ARBA" id="ARBA00022840"/>
    </source>
</evidence>
<accession>A0A8K1FH71</accession>
<proteinExistence type="predicted"/>
<dbReference type="Proteomes" id="UP000794436">
    <property type="component" value="Unassembled WGS sequence"/>
</dbReference>
<feature type="transmembrane region" description="Helical" evidence="8">
    <location>
        <begin position="1371"/>
        <end position="1393"/>
    </location>
</feature>
<reference evidence="10" key="1">
    <citation type="submission" date="2019-03" db="EMBL/GenBank/DDBJ databases">
        <title>Long read genome sequence of the mycoparasitic Pythium oligandrum ATCC 38472 isolated from sugarbeet rhizosphere.</title>
        <authorList>
            <person name="Gaulin E."/>
        </authorList>
    </citation>
    <scope>NUCLEOTIDE SEQUENCE</scope>
    <source>
        <strain evidence="10">ATCC 38472_TT</strain>
    </source>
</reference>
<feature type="transmembrane region" description="Helical" evidence="8">
    <location>
        <begin position="1194"/>
        <end position="1220"/>
    </location>
</feature>
<feature type="transmembrane region" description="Helical" evidence="8">
    <location>
        <begin position="581"/>
        <end position="599"/>
    </location>
</feature>
<protein>
    <recommendedName>
        <fullName evidence="9">ABC transporter domain-containing protein</fullName>
    </recommendedName>
</protein>
<keyword evidence="3 8" id="KW-0812">Transmembrane</keyword>
<dbReference type="GO" id="GO:0016887">
    <property type="term" value="F:ATP hydrolysis activity"/>
    <property type="evidence" value="ECO:0007669"/>
    <property type="project" value="InterPro"/>
</dbReference>
<keyword evidence="6 8" id="KW-1133">Transmembrane helix</keyword>
<feature type="transmembrane region" description="Helical" evidence="8">
    <location>
        <begin position="1151"/>
        <end position="1174"/>
    </location>
</feature>
<feature type="transmembrane region" description="Helical" evidence="8">
    <location>
        <begin position="1232"/>
        <end position="1254"/>
    </location>
</feature>
<dbReference type="InterPro" id="IPR013525">
    <property type="entry name" value="ABC2_TM"/>
</dbReference>
<feature type="transmembrane region" description="Helical" evidence="8">
    <location>
        <begin position="1261"/>
        <end position="1279"/>
    </location>
</feature>
<keyword evidence="5" id="KW-0067">ATP-binding</keyword>
<evidence type="ECO:0000256" key="6">
    <source>
        <dbReference type="ARBA" id="ARBA00022989"/>
    </source>
</evidence>
<keyword evidence="7 8" id="KW-0472">Membrane</keyword>
<dbReference type="EMBL" id="SPLM01000111">
    <property type="protein sequence ID" value="TMW58483.1"/>
    <property type="molecule type" value="Genomic_DNA"/>
</dbReference>
<dbReference type="InterPro" id="IPR003439">
    <property type="entry name" value="ABC_transporter-like_ATP-bd"/>
</dbReference>
<dbReference type="Gene3D" id="3.40.50.300">
    <property type="entry name" value="P-loop containing nucleotide triphosphate hydrolases"/>
    <property type="match status" value="2"/>
</dbReference>
<evidence type="ECO:0000256" key="4">
    <source>
        <dbReference type="ARBA" id="ARBA00022741"/>
    </source>
</evidence>
<dbReference type="InterPro" id="IPR034003">
    <property type="entry name" value="ABCG_PDR_2"/>
</dbReference>
<feature type="transmembrane region" description="Helical" evidence="8">
    <location>
        <begin position="1121"/>
        <end position="1139"/>
    </location>
</feature>
<dbReference type="InterPro" id="IPR003593">
    <property type="entry name" value="AAA+_ATPase"/>
</dbReference>
<name>A0A8K1FH71_PYTOL</name>
<feature type="transmembrane region" description="Helical" evidence="8">
    <location>
        <begin position="669"/>
        <end position="692"/>
    </location>
</feature>
<keyword evidence="4" id="KW-0547">Nucleotide-binding</keyword>
<evidence type="ECO:0000256" key="3">
    <source>
        <dbReference type="ARBA" id="ARBA00022692"/>
    </source>
</evidence>
<evidence type="ECO:0000313" key="11">
    <source>
        <dbReference type="Proteomes" id="UP000794436"/>
    </source>
</evidence>
<dbReference type="GO" id="GO:0140359">
    <property type="term" value="F:ABC-type transporter activity"/>
    <property type="evidence" value="ECO:0007669"/>
    <property type="project" value="InterPro"/>
</dbReference>
<dbReference type="GO" id="GO:0005524">
    <property type="term" value="F:ATP binding"/>
    <property type="evidence" value="ECO:0007669"/>
    <property type="project" value="UniProtKB-KW"/>
</dbReference>
<dbReference type="OrthoDB" id="66620at2759"/>
<feature type="transmembrane region" description="Helical" evidence="8">
    <location>
        <begin position="440"/>
        <end position="459"/>
    </location>
</feature>
<feature type="transmembrane region" description="Helical" evidence="8">
    <location>
        <begin position="465"/>
        <end position="492"/>
    </location>
</feature>
<feature type="domain" description="ABC transporter" evidence="9">
    <location>
        <begin position="72"/>
        <end position="337"/>
    </location>
</feature>
<dbReference type="PROSITE" id="PS50893">
    <property type="entry name" value="ABC_TRANSPORTER_2"/>
    <property type="match status" value="2"/>
</dbReference>
<evidence type="ECO:0000256" key="7">
    <source>
        <dbReference type="ARBA" id="ARBA00023136"/>
    </source>
</evidence>
<keyword evidence="11" id="KW-1185">Reference proteome</keyword>
<comment type="subcellular location">
    <subcellularLocation>
        <location evidence="1">Membrane</location>
        <topology evidence="1">Multi-pass membrane protein</topology>
    </subcellularLocation>
</comment>
<evidence type="ECO:0000256" key="1">
    <source>
        <dbReference type="ARBA" id="ARBA00004141"/>
    </source>
</evidence>
<dbReference type="Pfam" id="PF00005">
    <property type="entry name" value="ABC_tran"/>
    <property type="match status" value="2"/>
</dbReference>
<dbReference type="GO" id="GO:0016020">
    <property type="term" value="C:membrane"/>
    <property type="evidence" value="ECO:0007669"/>
    <property type="project" value="UniProtKB-SubCell"/>
</dbReference>
<gene>
    <name evidence="10" type="ORF">Poli38472_010042</name>
</gene>
<keyword evidence="2" id="KW-0813">Transport</keyword>
<evidence type="ECO:0000313" key="10">
    <source>
        <dbReference type="EMBL" id="TMW58483.1"/>
    </source>
</evidence>
<organism evidence="10 11">
    <name type="scientific">Pythium oligandrum</name>
    <name type="common">Mycoparasitic fungus</name>
    <dbReference type="NCBI Taxonomy" id="41045"/>
    <lineage>
        <taxon>Eukaryota</taxon>
        <taxon>Sar</taxon>
        <taxon>Stramenopiles</taxon>
        <taxon>Oomycota</taxon>
        <taxon>Peronosporomycetes</taxon>
        <taxon>Pythiales</taxon>
        <taxon>Pythiaceae</taxon>
        <taxon>Pythium</taxon>
    </lineage>
</organism>
<dbReference type="PANTHER" id="PTHR19241">
    <property type="entry name" value="ATP-BINDING CASSETTE TRANSPORTER"/>
    <property type="match status" value="1"/>
</dbReference>
<dbReference type="Pfam" id="PF01061">
    <property type="entry name" value="ABC2_membrane"/>
    <property type="match status" value="2"/>
</dbReference>
<evidence type="ECO:0000259" key="9">
    <source>
        <dbReference type="PROSITE" id="PS50893"/>
    </source>
</evidence>
<dbReference type="SMART" id="SM00382">
    <property type="entry name" value="AAA"/>
    <property type="match status" value="2"/>
</dbReference>
<evidence type="ECO:0000256" key="2">
    <source>
        <dbReference type="ARBA" id="ARBA00022448"/>
    </source>
</evidence>
<dbReference type="InterPro" id="IPR027417">
    <property type="entry name" value="P-loop_NTPase"/>
</dbReference>
<dbReference type="FunFam" id="3.40.50.300:FF:000289">
    <property type="entry name" value="ABC transporter G family member 31"/>
    <property type="match status" value="1"/>
</dbReference>
<dbReference type="FunFam" id="3.40.50.300:FF:000528">
    <property type="entry name" value="ABC transporter G family member 31"/>
    <property type="match status" value="1"/>
</dbReference>